<organism evidence="3 4">
    <name type="scientific">Petrolisthes manimaculis</name>
    <dbReference type="NCBI Taxonomy" id="1843537"/>
    <lineage>
        <taxon>Eukaryota</taxon>
        <taxon>Metazoa</taxon>
        <taxon>Ecdysozoa</taxon>
        <taxon>Arthropoda</taxon>
        <taxon>Crustacea</taxon>
        <taxon>Multicrustacea</taxon>
        <taxon>Malacostraca</taxon>
        <taxon>Eumalacostraca</taxon>
        <taxon>Eucarida</taxon>
        <taxon>Decapoda</taxon>
        <taxon>Pleocyemata</taxon>
        <taxon>Anomura</taxon>
        <taxon>Galatheoidea</taxon>
        <taxon>Porcellanidae</taxon>
        <taxon>Petrolisthes</taxon>
    </lineage>
</organism>
<evidence type="ECO:0000259" key="2">
    <source>
        <dbReference type="Pfam" id="PF08074"/>
    </source>
</evidence>
<name>A0AAE1PNU3_9EUCA</name>
<accession>A0AAE1PNU3</accession>
<dbReference type="EMBL" id="JAWZYT010001493">
    <property type="protein sequence ID" value="KAK4311649.1"/>
    <property type="molecule type" value="Genomic_DNA"/>
</dbReference>
<evidence type="ECO:0000313" key="3">
    <source>
        <dbReference type="EMBL" id="KAK4311649.1"/>
    </source>
</evidence>
<dbReference type="Pfam" id="PF08074">
    <property type="entry name" value="CHDCT2"/>
    <property type="match status" value="1"/>
</dbReference>
<feature type="compositionally biased region" description="Basic and acidic residues" evidence="1">
    <location>
        <begin position="21"/>
        <end position="71"/>
    </location>
</feature>
<protein>
    <recommendedName>
        <fullName evidence="2">CHD C-terminal 2 domain-containing protein</fullName>
    </recommendedName>
</protein>
<dbReference type="Proteomes" id="UP001292094">
    <property type="component" value="Unassembled WGS sequence"/>
</dbReference>
<feature type="compositionally biased region" description="Polar residues" evidence="1">
    <location>
        <begin position="1"/>
        <end position="12"/>
    </location>
</feature>
<proteinExistence type="predicted"/>
<evidence type="ECO:0000256" key="1">
    <source>
        <dbReference type="SAM" id="MobiDB-lite"/>
    </source>
</evidence>
<feature type="compositionally biased region" description="Acidic residues" evidence="1">
    <location>
        <begin position="72"/>
        <end position="81"/>
    </location>
</feature>
<dbReference type="InterPro" id="IPR012957">
    <property type="entry name" value="CHD_C2"/>
</dbReference>
<feature type="region of interest" description="Disordered" evidence="1">
    <location>
        <begin position="1"/>
        <end position="120"/>
    </location>
</feature>
<reference evidence="3" key="1">
    <citation type="submission" date="2023-11" db="EMBL/GenBank/DDBJ databases">
        <title>Genome assemblies of two species of porcelain crab, Petrolisthes cinctipes and Petrolisthes manimaculis (Anomura: Porcellanidae).</title>
        <authorList>
            <person name="Angst P."/>
        </authorList>
    </citation>
    <scope>NUCLEOTIDE SEQUENCE</scope>
    <source>
        <strain evidence="3">PB745_02</strain>
        <tissue evidence="3">Gill</tissue>
    </source>
</reference>
<gene>
    <name evidence="3" type="ORF">Pmani_016852</name>
</gene>
<evidence type="ECO:0000313" key="4">
    <source>
        <dbReference type="Proteomes" id="UP001292094"/>
    </source>
</evidence>
<feature type="domain" description="CHD C-terminal 2" evidence="2">
    <location>
        <begin position="190"/>
        <end position="294"/>
    </location>
</feature>
<dbReference type="Gene3D" id="1.10.10.60">
    <property type="entry name" value="Homeodomain-like"/>
    <property type="match status" value="1"/>
</dbReference>
<dbReference type="AlphaFoldDB" id="A0AAE1PNU3"/>
<comment type="caution">
    <text evidence="3">The sequence shown here is derived from an EMBL/GenBank/DDBJ whole genome shotgun (WGS) entry which is preliminary data.</text>
</comment>
<keyword evidence="4" id="KW-1185">Reference proteome</keyword>
<sequence>MEIQQTDQTEMEAQQIEGEDEKEKEAVEKKDENKEVEKKDENKEVEKIDVEEEKEKKRVEKLEKETKKTEEVEPEMMDIEEERVKETKKTEEEEEKPEMMEMDEKKDVDDKMEKETNKTEKVEEEKLEMMEMEKMEEETKSEVKETKDREGTEVLKEQPSFMFSISDGKFTMLSLLWANEEKAALGHETQFWHRRHDYWLLAGIVTHGYGRWQDIQNDVRFAIINEPFKKDVGKGNFHKIKNSFLEKRFKLLEKALVIEEQLRSSSLHNVQQDNKPTITDINKEFLKPVELLSDMNSGETQLPASLAQIPPVVQQIQMAQQSIHTRLGLTSAAGNMNRNKQVTDCDWTPLSSLIDDRITNLAPQYSIPHFNTQEKAEAVGSTVKDTGSDVTTVPLLLNI</sequence>
<feature type="compositionally biased region" description="Basic and acidic residues" evidence="1">
    <location>
        <begin position="82"/>
        <end position="120"/>
    </location>
</feature>